<dbReference type="PANTHER" id="PTHR30193:SF37">
    <property type="entry name" value="INNER MEMBRANE ABC TRANSPORTER PERMEASE PROTEIN YCJO"/>
    <property type="match status" value="1"/>
</dbReference>
<dbReference type="InterPro" id="IPR035906">
    <property type="entry name" value="MetI-like_sf"/>
</dbReference>
<evidence type="ECO:0000313" key="9">
    <source>
        <dbReference type="EMBL" id="NYG04047.1"/>
    </source>
</evidence>
<feature type="transmembrane region" description="Helical" evidence="7">
    <location>
        <begin position="72"/>
        <end position="96"/>
    </location>
</feature>
<feature type="transmembrane region" description="Helical" evidence="7">
    <location>
        <begin position="103"/>
        <end position="124"/>
    </location>
</feature>
<evidence type="ECO:0000256" key="5">
    <source>
        <dbReference type="ARBA" id="ARBA00022989"/>
    </source>
</evidence>
<evidence type="ECO:0000256" key="7">
    <source>
        <dbReference type="RuleBase" id="RU363032"/>
    </source>
</evidence>
<accession>A0A852W4Q8</accession>
<dbReference type="GO" id="GO:0005886">
    <property type="term" value="C:plasma membrane"/>
    <property type="evidence" value="ECO:0007669"/>
    <property type="project" value="UniProtKB-SubCell"/>
</dbReference>
<keyword evidence="6 7" id="KW-0472">Membrane</keyword>
<dbReference type="PANTHER" id="PTHR30193">
    <property type="entry name" value="ABC TRANSPORTER PERMEASE PROTEIN"/>
    <property type="match status" value="1"/>
</dbReference>
<keyword evidence="3" id="KW-1003">Cell membrane</keyword>
<feature type="transmembrane region" description="Helical" evidence="7">
    <location>
        <begin position="261"/>
        <end position="285"/>
    </location>
</feature>
<evidence type="ECO:0000256" key="6">
    <source>
        <dbReference type="ARBA" id="ARBA00023136"/>
    </source>
</evidence>
<evidence type="ECO:0000256" key="2">
    <source>
        <dbReference type="ARBA" id="ARBA00022448"/>
    </source>
</evidence>
<comment type="similarity">
    <text evidence="7">Belongs to the binding-protein-dependent transport system permease family.</text>
</comment>
<gene>
    <name evidence="9" type="ORF">HDA37_004332</name>
</gene>
<dbReference type="Proteomes" id="UP000549695">
    <property type="component" value="Unassembled WGS sequence"/>
</dbReference>
<dbReference type="InterPro" id="IPR051393">
    <property type="entry name" value="ABC_transporter_permease"/>
</dbReference>
<keyword evidence="5 7" id="KW-1133">Transmembrane helix</keyword>
<evidence type="ECO:0000256" key="1">
    <source>
        <dbReference type="ARBA" id="ARBA00004651"/>
    </source>
</evidence>
<dbReference type="GeneID" id="98054018"/>
<evidence type="ECO:0000259" key="8">
    <source>
        <dbReference type="PROSITE" id="PS50928"/>
    </source>
</evidence>
<proteinExistence type="inferred from homology"/>
<feature type="transmembrane region" description="Helical" evidence="7">
    <location>
        <begin position="155"/>
        <end position="176"/>
    </location>
</feature>
<dbReference type="PROSITE" id="PS50928">
    <property type="entry name" value="ABC_TM1"/>
    <property type="match status" value="1"/>
</dbReference>
<reference evidence="9 10" key="1">
    <citation type="submission" date="2020-07" db="EMBL/GenBank/DDBJ databases">
        <title>Sequencing the genomes of 1000 actinobacteria strains.</title>
        <authorList>
            <person name="Klenk H.-P."/>
        </authorList>
    </citation>
    <scope>NUCLEOTIDE SEQUENCE [LARGE SCALE GENOMIC DNA]</scope>
    <source>
        <strain evidence="9 10">DSM 44749</strain>
    </source>
</reference>
<dbReference type="Gene3D" id="1.10.3720.10">
    <property type="entry name" value="MetI-like"/>
    <property type="match status" value="1"/>
</dbReference>
<dbReference type="AlphaFoldDB" id="A0A852W4Q8"/>
<sequence length="298" mass="31843">MSTTSVTGSGRPGFVWAAPALAFFALFALLPMLAVVVLSFTAYDGLSAPRWTGLDNWFRLGSDPLFTESLRLSFVLTGVSWVVQTAVALPLGVWLAGRGRSRAVLAALFFVPLLMSSAAIAVLWGTLFDPNFGLASVLGPLVGIDDGNIIGSNRYAFAAVIAVIAWQYMPFHTLLYQAAARAIPAQLYEAALIDGAGRWRTFVSITVPQLRDTIITSGVLIVVGSMTTFEVVLILTGGGPGTASRILPLHMYLEGFRSFDMGYASALAVVLLVLGTTLSLVIARVTGYRRMTSQREGM</sequence>
<dbReference type="Pfam" id="PF00528">
    <property type="entry name" value="BPD_transp_1"/>
    <property type="match status" value="1"/>
</dbReference>
<protein>
    <submittedName>
        <fullName evidence="9">Xylobiose transport system permease protein</fullName>
    </submittedName>
</protein>
<organism evidence="9 10">
    <name type="scientific">Pseudonocardia alni</name>
    <name type="common">Amycolata alni</name>
    <dbReference type="NCBI Taxonomy" id="33907"/>
    <lineage>
        <taxon>Bacteria</taxon>
        <taxon>Bacillati</taxon>
        <taxon>Actinomycetota</taxon>
        <taxon>Actinomycetes</taxon>
        <taxon>Pseudonocardiales</taxon>
        <taxon>Pseudonocardiaceae</taxon>
        <taxon>Pseudonocardia</taxon>
    </lineage>
</organism>
<keyword evidence="4 7" id="KW-0812">Transmembrane</keyword>
<dbReference type="RefSeq" id="WP_179762034.1">
    <property type="nucleotide sequence ID" value="NZ_BAAAJZ010000003.1"/>
</dbReference>
<comment type="caution">
    <text evidence="9">The sequence shown here is derived from an EMBL/GenBank/DDBJ whole genome shotgun (WGS) entry which is preliminary data.</text>
</comment>
<comment type="subcellular location">
    <subcellularLocation>
        <location evidence="1 7">Cell membrane</location>
        <topology evidence="1 7">Multi-pass membrane protein</topology>
    </subcellularLocation>
</comment>
<feature type="transmembrane region" description="Helical" evidence="7">
    <location>
        <begin position="219"/>
        <end position="241"/>
    </location>
</feature>
<dbReference type="GO" id="GO:0055085">
    <property type="term" value="P:transmembrane transport"/>
    <property type="evidence" value="ECO:0007669"/>
    <property type="project" value="InterPro"/>
</dbReference>
<evidence type="ECO:0000256" key="3">
    <source>
        <dbReference type="ARBA" id="ARBA00022475"/>
    </source>
</evidence>
<feature type="transmembrane region" description="Helical" evidence="7">
    <location>
        <begin position="21"/>
        <end position="43"/>
    </location>
</feature>
<dbReference type="InterPro" id="IPR000515">
    <property type="entry name" value="MetI-like"/>
</dbReference>
<dbReference type="SUPFAM" id="SSF161098">
    <property type="entry name" value="MetI-like"/>
    <property type="match status" value="1"/>
</dbReference>
<evidence type="ECO:0000313" key="10">
    <source>
        <dbReference type="Proteomes" id="UP000549695"/>
    </source>
</evidence>
<keyword evidence="2 7" id="KW-0813">Transport</keyword>
<dbReference type="EMBL" id="JACCCZ010000001">
    <property type="protein sequence ID" value="NYG04047.1"/>
    <property type="molecule type" value="Genomic_DNA"/>
</dbReference>
<name>A0A852W4Q8_PSEA5</name>
<feature type="domain" description="ABC transmembrane type-1" evidence="8">
    <location>
        <begin position="70"/>
        <end position="282"/>
    </location>
</feature>
<keyword evidence="10" id="KW-1185">Reference proteome</keyword>
<dbReference type="CDD" id="cd06261">
    <property type="entry name" value="TM_PBP2"/>
    <property type="match status" value="1"/>
</dbReference>
<evidence type="ECO:0000256" key="4">
    <source>
        <dbReference type="ARBA" id="ARBA00022692"/>
    </source>
</evidence>